<dbReference type="AlphaFoldDB" id="A0A1Z2XU67"/>
<proteinExistence type="predicted"/>
<reference evidence="2" key="1">
    <citation type="journal article" date="2017" name="Genome Announc.">
        <title>High-Quality Whole-Genome Sequences of the Oligo-Mouse-Microbiota Bacterial Community.</title>
        <authorList>
            <person name="Garzetti D."/>
            <person name="Brugiroux S."/>
            <person name="Bunk B."/>
            <person name="Pukall R."/>
            <person name="McCoy K.D."/>
            <person name="Macpherson A.J."/>
            <person name="Stecher B."/>
        </authorList>
    </citation>
    <scope>NUCLEOTIDE SEQUENCE</scope>
    <source>
        <strain evidence="2">KB18</strain>
    </source>
</reference>
<evidence type="ECO:0000313" key="5">
    <source>
        <dbReference type="Proteomes" id="UP000596035"/>
    </source>
</evidence>
<reference evidence="3 5" key="3">
    <citation type="submission" date="2020-11" db="EMBL/GenBank/DDBJ databases">
        <title>Closed and high quality bacterial genomes of the OMM12 community.</title>
        <authorList>
            <person name="Marbouty M."/>
            <person name="Lamy-Besnier Q."/>
            <person name="Debarbieux L."/>
            <person name="Koszul R."/>
        </authorList>
    </citation>
    <scope>NUCLEOTIDE SEQUENCE [LARGE SCALE GENOMIC DNA]</scope>
    <source>
        <strain evidence="3 5">KB18</strain>
    </source>
</reference>
<reference evidence="4" key="2">
    <citation type="submission" date="2017-05" db="EMBL/GenBank/DDBJ databases">
        <title>Improved OligoMM genomes.</title>
        <authorList>
            <person name="Garzetti D."/>
        </authorList>
    </citation>
    <scope>NUCLEOTIDE SEQUENCE [LARGE SCALE GENOMIC DNA]</scope>
    <source>
        <strain evidence="4">KB18</strain>
    </source>
</reference>
<evidence type="ECO:0000313" key="4">
    <source>
        <dbReference type="Proteomes" id="UP000196710"/>
    </source>
</evidence>
<gene>
    <name evidence="2" type="ORF">ADH66_15840</name>
    <name evidence="3" type="ORF">I5Q82_06210</name>
</gene>
<dbReference type="InterPro" id="IPR011009">
    <property type="entry name" value="Kinase-like_dom_sf"/>
</dbReference>
<name>A0A1Z2XU67_9FIRM</name>
<dbReference type="EMBL" id="CP021422">
    <property type="protein sequence ID" value="ASB41998.1"/>
    <property type="molecule type" value="Genomic_DNA"/>
</dbReference>
<dbReference type="RefSeq" id="WP_066538839.1">
    <property type="nucleotide sequence ID" value="NZ_CP021422.1"/>
</dbReference>
<accession>A0A1Z2XU67</accession>
<organism evidence="3 5">
    <name type="scientific">Acutalibacter muris</name>
    <dbReference type="NCBI Taxonomy" id="1796620"/>
    <lineage>
        <taxon>Bacteria</taxon>
        <taxon>Bacillati</taxon>
        <taxon>Bacillota</taxon>
        <taxon>Clostridia</taxon>
        <taxon>Eubacteriales</taxon>
        <taxon>Acutalibacteraceae</taxon>
        <taxon>Acutalibacter</taxon>
    </lineage>
</organism>
<dbReference type="InterPro" id="IPR051678">
    <property type="entry name" value="AGP_Transferase"/>
</dbReference>
<evidence type="ECO:0000259" key="1">
    <source>
        <dbReference type="Pfam" id="PF01636"/>
    </source>
</evidence>
<feature type="domain" description="Aminoglycoside phosphotransferase" evidence="1">
    <location>
        <begin position="55"/>
        <end position="264"/>
    </location>
</feature>
<dbReference type="InterPro" id="IPR002575">
    <property type="entry name" value="Aminoglycoside_PTrfase"/>
</dbReference>
<dbReference type="Gene3D" id="3.90.1200.10">
    <property type="match status" value="1"/>
</dbReference>
<dbReference type="PANTHER" id="PTHR21310">
    <property type="entry name" value="AMINOGLYCOSIDE PHOSPHOTRANSFERASE-RELATED-RELATED"/>
    <property type="match status" value="1"/>
</dbReference>
<dbReference type="KEGG" id="amur:ADH66_15840"/>
<protein>
    <submittedName>
        <fullName evidence="3">Aminoglycoside phosphotransferase family protein</fullName>
    </submittedName>
</protein>
<evidence type="ECO:0000313" key="2">
    <source>
        <dbReference type="EMBL" id="ASB41998.1"/>
    </source>
</evidence>
<keyword evidence="4" id="KW-1185">Reference proteome</keyword>
<dbReference type="Pfam" id="PF01636">
    <property type="entry name" value="APH"/>
    <property type="match status" value="1"/>
</dbReference>
<sequence>MLFNYTIKNWADWGKVFQSIEEFTPLAQEIFRREKLEFTNLENLTPGTNAVFRAGNYVVKIFAPKELGLDSQADYLNESAVCGALTERGIPTPRMIACGSVQDKYLFYYIITEYYSGVEAGAWLEKATLGQKKIFIERLRELLQKLNRSAQGLIPPVDLLSRALGNSRLERLPDSLRAEMAARAANLDLTDTVLVHGDLTGENILVDSESSPVIIDCADACLAPWWYELGPLVFELFHCRKDLLRLFVDTDSETFVERILDAVCIHDFGANMLWDLAEREKVPCFLHLADVRDFLLNRVCG</sequence>
<evidence type="ECO:0000313" key="3">
    <source>
        <dbReference type="EMBL" id="QQR31262.1"/>
    </source>
</evidence>
<dbReference type="SUPFAM" id="SSF56112">
    <property type="entry name" value="Protein kinase-like (PK-like)"/>
    <property type="match status" value="1"/>
</dbReference>
<dbReference type="Proteomes" id="UP000596035">
    <property type="component" value="Chromosome"/>
</dbReference>
<dbReference type="EMBL" id="CP065321">
    <property type="protein sequence ID" value="QQR31262.1"/>
    <property type="molecule type" value="Genomic_DNA"/>
</dbReference>
<dbReference type="Proteomes" id="UP000196710">
    <property type="component" value="Chromosome"/>
</dbReference>